<evidence type="ECO:0000313" key="2">
    <source>
        <dbReference type="EMBL" id="QDO94668.1"/>
    </source>
</evidence>
<gene>
    <name evidence="2" type="ORF">FNB79_12095</name>
</gene>
<reference evidence="2 3" key="1">
    <citation type="submission" date="2019-07" db="EMBL/GenBank/DDBJ databases">
        <title>Genome sequencing for Formosa sp. PS13.</title>
        <authorList>
            <person name="Park S.-J."/>
        </authorList>
    </citation>
    <scope>NUCLEOTIDE SEQUENCE [LARGE SCALE GENOMIC DNA]</scope>
    <source>
        <strain evidence="2 3">PS13</strain>
    </source>
</reference>
<dbReference type="EMBL" id="CP041637">
    <property type="protein sequence ID" value="QDO94668.1"/>
    <property type="molecule type" value="Genomic_DNA"/>
</dbReference>
<proteinExistence type="predicted"/>
<protein>
    <submittedName>
        <fullName evidence="2">Uncharacterized protein</fullName>
    </submittedName>
</protein>
<dbReference type="KEGG" id="fop:FNB79_12095"/>
<feature type="chain" id="PRO_5022210002" evidence="1">
    <location>
        <begin position="20"/>
        <end position="268"/>
    </location>
</feature>
<keyword evidence="1" id="KW-0732">Signal</keyword>
<accession>A0A516GT32</accession>
<evidence type="ECO:0000256" key="1">
    <source>
        <dbReference type="SAM" id="SignalP"/>
    </source>
</evidence>
<dbReference type="AlphaFoldDB" id="A0A516GT32"/>
<dbReference type="OrthoDB" id="1372723at2"/>
<dbReference type="Proteomes" id="UP000319209">
    <property type="component" value="Chromosome"/>
</dbReference>
<organism evidence="2 3">
    <name type="scientific">Formosa sediminum</name>
    <dbReference type="NCBI Taxonomy" id="2594004"/>
    <lineage>
        <taxon>Bacteria</taxon>
        <taxon>Pseudomonadati</taxon>
        <taxon>Bacteroidota</taxon>
        <taxon>Flavobacteriia</taxon>
        <taxon>Flavobacteriales</taxon>
        <taxon>Flavobacteriaceae</taxon>
        <taxon>Formosa</taxon>
    </lineage>
</organism>
<sequence length="268" mass="32077">MKKTIFTLLFILSLSSIFAFSTNDTLQLKNEFKELTIRYQYGDESYTVEEMKFVKNGNKIIATISIPNNEELEQSETELTKINISSIDKFLTKAFEFKDGCAEKWTSSYVNYYTLDIDEKQIKIYKFCNWEESNFMELKKQIFGNYLIKLEEKRKQLNIENNKLLIGLWEYDNSIHKIEKDKIYTLTRLENKSKENCFLKFKKDQKLVDHYCLKNSKTKYDFRFNIINGDLILYINGENKNDRKDFVYGYIFKVLELNKNTIKLTTWN</sequence>
<name>A0A516GT32_9FLAO</name>
<keyword evidence="3" id="KW-1185">Reference proteome</keyword>
<evidence type="ECO:0000313" key="3">
    <source>
        <dbReference type="Proteomes" id="UP000319209"/>
    </source>
</evidence>
<feature type="signal peptide" evidence="1">
    <location>
        <begin position="1"/>
        <end position="19"/>
    </location>
</feature>